<keyword evidence="4" id="KW-1185">Reference proteome</keyword>
<dbReference type="PANTHER" id="PTHR19965:SF102">
    <property type="entry name" value="THO COMPLEX SUBUNIT 4A-LIKE ISOFORM X1"/>
    <property type="match status" value="1"/>
</dbReference>
<dbReference type="InterPro" id="IPR051229">
    <property type="entry name" value="ALYREF_mRNA_export"/>
</dbReference>
<dbReference type="EMBL" id="JAPFFJ010000003">
    <property type="protein sequence ID" value="KAJ6432698.1"/>
    <property type="molecule type" value="Genomic_DNA"/>
</dbReference>
<feature type="compositionally biased region" description="Basic and acidic residues" evidence="2">
    <location>
        <begin position="16"/>
        <end position="26"/>
    </location>
</feature>
<sequence length="133" mass="14521">MSNLLDMSLDDLIRKGKENGGRDSNFRGRGAGSGSVLGPGPDRWVFRRDPARPQPYSVRPVKLMQVQQEPIMIAASEGSNGEGKLYISNLDYGVSNEDIKGVGECMCAGVEAVMVEYPQGASFFFVEELIYVV</sequence>
<organism evidence="3 4">
    <name type="scientific">Salix udensis</name>
    <dbReference type="NCBI Taxonomy" id="889485"/>
    <lineage>
        <taxon>Eukaryota</taxon>
        <taxon>Viridiplantae</taxon>
        <taxon>Streptophyta</taxon>
        <taxon>Embryophyta</taxon>
        <taxon>Tracheophyta</taxon>
        <taxon>Spermatophyta</taxon>
        <taxon>Magnoliopsida</taxon>
        <taxon>eudicotyledons</taxon>
        <taxon>Gunneridae</taxon>
        <taxon>Pentapetalae</taxon>
        <taxon>rosids</taxon>
        <taxon>fabids</taxon>
        <taxon>Malpighiales</taxon>
        <taxon>Salicaceae</taxon>
        <taxon>Saliceae</taxon>
        <taxon>Salix</taxon>
    </lineage>
</organism>
<evidence type="ECO:0000256" key="2">
    <source>
        <dbReference type="SAM" id="MobiDB-lite"/>
    </source>
</evidence>
<evidence type="ECO:0000256" key="1">
    <source>
        <dbReference type="ARBA" id="ARBA00022884"/>
    </source>
</evidence>
<dbReference type="GO" id="GO:0006406">
    <property type="term" value="P:mRNA export from nucleus"/>
    <property type="evidence" value="ECO:0007669"/>
    <property type="project" value="TreeGrafter"/>
</dbReference>
<proteinExistence type="predicted"/>
<dbReference type="PANTHER" id="PTHR19965">
    <property type="entry name" value="RNA AND EXPORT FACTOR BINDING PROTEIN"/>
    <property type="match status" value="1"/>
</dbReference>
<accession>A0AAD6KZY1</accession>
<evidence type="ECO:0000313" key="3">
    <source>
        <dbReference type="EMBL" id="KAJ6432698.1"/>
    </source>
</evidence>
<gene>
    <name evidence="3" type="ORF">OIU84_019856</name>
</gene>
<dbReference type="Proteomes" id="UP001162972">
    <property type="component" value="Chromosome 10"/>
</dbReference>
<dbReference type="AlphaFoldDB" id="A0AAD6KZY1"/>
<feature type="region of interest" description="Disordered" evidence="2">
    <location>
        <begin position="16"/>
        <end position="51"/>
    </location>
</feature>
<name>A0AAD6KZY1_9ROSI</name>
<reference evidence="3 4" key="1">
    <citation type="journal article" date="2023" name="Int. J. Mol. Sci.">
        <title>De Novo Assembly and Annotation of 11 Diverse Shrub Willow (Salix) Genomes Reveals Novel Gene Organization in Sex-Linked Regions.</title>
        <authorList>
            <person name="Hyden B."/>
            <person name="Feng K."/>
            <person name="Yates T.B."/>
            <person name="Jawdy S."/>
            <person name="Cereghino C."/>
            <person name="Smart L.B."/>
            <person name="Muchero W."/>
        </authorList>
    </citation>
    <scope>NUCLEOTIDE SEQUENCE [LARGE SCALE GENOMIC DNA]</scope>
    <source>
        <tissue evidence="3">Shoot tip</tissue>
    </source>
</reference>
<dbReference type="GO" id="GO:0005634">
    <property type="term" value="C:nucleus"/>
    <property type="evidence" value="ECO:0007669"/>
    <property type="project" value="TreeGrafter"/>
</dbReference>
<keyword evidence="1" id="KW-0694">RNA-binding</keyword>
<dbReference type="GO" id="GO:0003729">
    <property type="term" value="F:mRNA binding"/>
    <property type="evidence" value="ECO:0007669"/>
    <property type="project" value="TreeGrafter"/>
</dbReference>
<comment type="caution">
    <text evidence="3">The sequence shown here is derived from an EMBL/GenBank/DDBJ whole genome shotgun (WGS) entry which is preliminary data.</text>
</comment>
<evidence type="ECO:0000313" key="4">
    <source>
        <dbReference type="Proteomes" id="UP001162972"/>
    </source>
</evidence>
<protein>
    <submittedName>
        <fullName evidence="3">Uncharacterized protein</fullName>
    </submittedName>
</protein>